<proteinExistence type="predicted"/>
<organism evidence="2 3">
    <name type="scientific">Pelagomonas calceolata</name>
    <dbReference type="NCBI Taxonomy" id="35677"/>
    <lineage>
        <taxon>Eukaryota</taxon>
        <taxon>Sar</taxon>
        <taxon>Stramenopiles</taxon>
        <taxon>Ochrophyta</taxon>
        <taxon>Pelagophyceae</taxon>
        <taxon>Pelagomonadales</taxon>
        <taxon>Pelagomonadaceae</taxon>
        <taxon>Pelagomonas</taxon>
    </lineage>
</organism>
<name>A0A8J2WZV6_9STRA</name>
<protein>
    <submittedName>
        <fullName evidence="2">Uncharacterized protein</fullName>
    </submittedName>
</protein>
<dbReference type="EMBL" id="CAKKNE010000002">
    <property type="protein sequence ID" value="CAH0368516.1"/>
    <property type="molecule type" value="Genomic_DNA"/>
</dbReference>
<dbReference type="PANTHER" id="PTHR31691">
    <property type="entry name" value="ROTATIN"/>
    <property type="match status" value="1"/>
</dbReference>
<keyword evidence="3" id="KW-1185">Reference proteome</keyword>
<dbReference type="OrthoDB" id="10693143at2759"/>
<feature type="compositionally biased region" description="Acidic residues" evidence="1">
    <location>
        <begin position="354"/>
        <end position="370"/>
    </location>
</feature>
<dbReference type="InterPro" id="IPR030791">
    <property type="entry name" value="Rotatin"/>
</dbReference>
<evidence type="ECO:0000313" key="3">
    <source>
        <dbReference type="Proteomes" id="UP000789595"/>
    </source>
</evidence>
<gene>
    <name evidence="2" type="ORF">PECAL_2P15830</name>
</gene>
<dbReference type="PANTHER" id="PTHR31691:SF1">
    <property type="entry name" value="ROTATIN"/>
    <property type="match status" value="1"/>
</dbReference>
<reference evidence="2" key="1">
    <citation type="submission" date="2021-11" db="EMBL/GenBank/DDBJ databases">
        <authorList>
            <consortium name="Genoscope - CEA"/>
            <person name="William W."/>
        </authorList>
    </citation>
    <scope>NUCLEOTIDE SEQUENCE</scope>
</reference>
<comment type="caution">
    <text evidence="2">The sequence shown here is derived from an EMBL/GenBank/DDBJ whole genome shotgun (WGS) entry which is preliminary data.</text>
</comment>
<dbReference type="Proteomes" id="UP000789595">
    <property type="component" value="Unassembled WGS sequence"/>
</dbReference>
<feature type="compositionally biased region" description="Basic and acidic residues" evidence="1">
    <location>
        <begin position="170"/>
        <end position="187"/>
    </location>
</feature>
<dbReference type="GO" id="GO:0005813">
    <property type="term" value="C:centrosome"/>
    <property type="evidence" value="ECO:0007669"/>
    <property type="project" value="InterPro"/>
</dbReference>
<feature type="region of interest" description="Disordered" evidence="1">
    <location>
        <begin position="540"/>
        <end position="561"/>
    </location>
</feature>
<evidence type="ECO:0000256" key="1">
    <source>
        <dbReference type="SAM" id="MobiDB-lite"/>
    </source>
</evidence>
<feature type="region of interest" description="Disordered" evidence="1">
    <location>
        <begin position="328"/>
        <end position="372"/>
    </location>
</feature>
<feature type="region of interest" description="Disordered" evidence="1">
    <location>
        <begin position="170"/>
        <end position="197"/>
    </location>
</feature>
<feature type="compositionally biased region" description="Basic and acidic residues" evidence="1">
    <location>
        <begin position="552"/>
        <end position="561"/>
    </location>
</feature>
<sequence length="2258" mass="239170">MEAVFAPCVWAHLNNTASGVTHKTPAAAMETPRARSESWTIFYVDEQARAARLRESAGQLRGSRGALASRAGWLRRQLKGLCRAFARVFDVASDFLSHSLSLAARGSSCHDLYSAVSAFKSPRQKLSLFHDPPLSRGIRYRVLNARAARRARGRNILSLRVCATAQISRRDSREAQHRRLSPRRRETNSTAAAHRGSARVTMDANDTLARVRQTLPALSHPLRAVRRRALQNVKSKLEMGLVRLSDLPAHDVVAHSLTLAEHEVNEPTVESLNTAIALLLAVVETHGAGAAALRSCDGVARLEALRERLDVPSRAVEDLLAAALRTPGVLPETPVPPPRQPKFSPVEVTRQESDVEEEEEEEEEPEVEEVVTDRARLEKGWRPAAPELCRADERRVLDIEKRVEEATQALGSRRGDAAASARAAVVLAALRDNAASDLPAAVWLERPRVLACLVTIAASPASPANDRPARFVEQVRRDALDALASILEKLSHYDCPLQCDAASACEAPPIHARTDDERLLLDAALETFKRRHPKRLGHVVVPDDDDETTADPLRRSAHRDSPLSLGGACGACLEAAAPLLASNDARTRHLAGRVCMASVPFVVEPITLQKTSAALSRSRVARCLHALDAAAASSGDALVERLAASLLAGLARRQAHVPPPANLRRRARLRVVDAAKRGDALRPALAVLGFVGKDELRAADKAHNAALDGAAPLLSALLRGDAWSGDGSMLASQCRASLDVVLSLPDERPSSQMTMVDAPLPPEARVRASNVLMPDNPPSRASIGEDCAACCVYAWSRLPDAQLSGVVLSLLQRFNTRRAATEALLAETAPACVAPPDASIWAAENLMRPDPGRAAYRLASSDSPWRAQVLRQRLLSDEASTIRRWLCRVGAFDQDERCRAASRQLVRDAAALSPRGAFSGEDAPYLEAQGLRGLCAGSNPISSLARALFAREQEPRRQAALELSQRLDVRASAPDVLVEAELSQRDASDEFIKRSVEPEQLDLLARAYARCAASSDFLPSEVAARELRDALLAYDGCLDASPDLAAAAAAAAGALGDQPFGARARAAARVLLGLCWRLPALHEGSLLDLVLRAAFVAPEDHDGMWDDRGARACLFACASAIAFSDGEAYASSEKPFDANLGEVFAPVGQSCGSKLAWRLASSDESPETTPSKAAGAAAARSALAALANGGTSTDQSVEQLLEKCASATSRREYDDAVHGLLSALVTDRHHATKTIIERDWARAFERPLSVQPRGRKERRSLRATLGVLDAVASSLDPLDARWRDLAQSTCEVVAPAGLQGESDGLPSTTCAFLATLCQKAPRFALDSNDAERLLIRLLDKGPLHNAPAKDTVAAVTAATLLLDRLAPNEYVVRRRLAETFVRLCAPTACSPPDSFFGRNALVSALRGLRKLGKQARQIAASPSSPPAYFDGDILGTPNMVWLSRLLCDRGAECRAAAYLLAADCASFDFGYDLLVREGDPLDAAHLAGRCASDVTEAACVRGAACTLLAALVTPSRREAHAANASERALRALSEDNKKDPAFSAGACHLALALTVAPAPSQRPEAAGYAPLKESVARHCSVLASVGGVNRKQACVLATKASERIGEIKIDAQHLATLGLVPQTIATADLGTWRHALRGGVPSGDGLPSIAAQRLVDGALKSADAASARAWRALRALVTLHRGRDAVLSADGVAKCVQCVAGASVRIAAGESTATVAFSEAAECLSILIAGDVDAQGDALRASDALGVDGKFPLVVAAACATIIASKTSGATIAAAARAAHAVVAAPRWRRALDEPRLDALGAALMRRDAQRVASAPFEGPDENSDASEADAACGAAFAAVLDASPACRKRARTDGCSIERRLVALANAAELSTSGGHAESHPVQTVDQKACRTVAAHARVVAASLRRGARDDEDFREMNLAALASTLRKAWPFVKAASTLEDETGGPGGDALDALNRCALALANAGDEGCVAVAASDSSKKVRRAAGDHSLARCLMDSAVRGELAISPAAARDADATALVVSKRCAVACAALAKLAQAPCRGAVIQGGFVKDSVVALRRLAAAAHAPASRVSYTVRSSRNARAEALLGTLVSATMYPDAQRALLDEPQTAELLLDLCHYYGAPQTRSYSSPGGVDYTPTREPLYPGARARTASLLRNLALLRRNKGRILAQPPLVSFLLDALRAPPAVVSASATALWALVHHSEKARGLVKADGLRAVHAAARAIDDQTAFSRGSGEDAHHLRGAQRALAHLRAILAE</sequence>
<dbReference type="GO" id="GO:0044782">
    <property type="term" value="P:cilium organization"/>
    <property type="evidence" value="ECO:0007669"/>
    <property type="project" value="InterPro"/>
</dbReference>
<dbReference type="GO" id="GO:0036064">
    <property type="term" value="C:ciliary basal body"/>
    <property type="evidence" value="ECO:0007669"/>
    <property type="project" value="InterPro"/>
</dbReference>
<accession>A0A8J2WZV6</accession>
<evidence type="ECO:0000313" key="2">
    <source>
        <dbReference type="EMBL" id="CAH0368516.1"/>
    </source>
</evidence>